<protein>
    <submittedName>
        <fullName evidence="1">Uncharacterized protein</fullName>
    </submittedName>
</protein>
<dbReference type="Proteomes" id="UP001060170">
    <property type="component" value="Chromosome 17"/>
</dbReference>
<comment type="caution">
    <text evidence="1">The sequence shown here is derived from an EMBL/GenBank/DDBJ whole genome shotgun (WGS) entry which is preliminary data.</text>
</comment>
<name>A0ACC0DR16_9BASI</name>
<organism evidence="1 2">
    <name type="scientific">Puccinia striiformis f. sp. tritici</name>
    <dbReference type="NCBI Taxonomy" id="168172"/>
    <lineage>
        <taxon>Eukaryota</taxon>
        <taxon>Fungi</taxon>
        <taxon>Dikarya</taxon>
        <taxon>Basidiomycota</taxon>
        <taxon>Pucciniomycotina</taxon>
        <taxon>Pucciniomycetes</taxon>
        <taxon>Pucciniales</taxon>
        <taxon>Pucciniaceae</taxon>
        <taxon>Puccinia</taxon>
    </lineage>
</organism>
<proteinExistence type="predicted"/>
<sequence>MSLLLFAETALSESSVPYDLVDDSSELQTIEFSFEVPATPVTEAPSVGSLQVSNQSWPSEIKCEMNIEEWSRALQEANLLPEFSDVLLGFQEGFNQGIPQHSLGPNLPFFTPPNHASAWEAHEKIEEKLQKELREGRMFGPFSHQEVQLRFPFFHSNPLGAVINGDGSFRPTNDLSYPHGRPDVPSVNSFVNADDFLTTWDDFNIVSSFLRQETQPVHLAIFDWEKAYRQIPTAMDQWPFLMIQDFDGNLLLDTRITFGGVAGCGSFGRSADAWKLIMLHDFDLITIFRWVDDNLFVKRIDSQTSMESIVARSNRLGVKTNEEKFSPFSPEQKFIGFLWNGINKTVRLPDGKLFDRVDQVKMFLAKTSFHYKDVEIMVGRLNHVSYMLPQMRCYLCSCYRWLKSWRIRESLRDLPLDVKEDLERWFHVLVTFQPTRLMPNPAPTEIGWFQLKSGWSQFKNQDGGIAWLETVAIRLGLSMLESLGIKQGKTFIVWTDNTTTEGVIRKRKSNDKSVNEEWKLIQDTLVKLQADIESRRVTSAENPADALSRGIRDGHEWRHVVPIEVPFDLQRHLKLVPTIHQDYLSCAPMIILKKIPFITRKGTHEVPTTPQDLYFLKGWKWNTLIGFNIAIKKFARFMASTGRPSFTLPISESDVFDFCYWAGRDDGRTTEQEIASSTLGKYIHGLKFWHLYHKVKYPKDADERVKALLKSSARADVSAPPKTKKGAIHVKHLLFLANILLQGGKKEAAILDLAITAFWGMARLAELTYQFSTGTLEYSISLLTSDVRFKTPDLSTRVVLLLRDAKTCKPGEVQRIRLNPLNNMLCPVEAIKRRLAEANGANTSLFGYFNDRGDRIHLTKDVVTRTLSKIWAEGDFGPLSGHSFRVGGASLRNALGVDIQEICRLGRWVSECYKLYLRQYTLREKAEAV</sequence>
<accession>A0ACC0DR16</accession>
<evidence type="ECO:0000313" key="1">
    <source>
        <dbReference type="EMBL" id="KAI7937147.1"/>
    </source>
</evidence>
<reference evidence="2" key="1">
    <citation type="journal article" date="2018" name="BMC Genomics">
        <title>Genomic insights into host adaptation between the wheat stripe rust pathogen (Puccinia striiformis f. sp. tritici) and the barley stripe rust pathogen (Puccinia striiformis f. sp. hordei).</title>
        <authorList>
            <person name="Xia C."/>
            <person name="Wang M."/>
            <person name="Yin C."/>
            <person name="Cornejo O.E."/>
            <person name="Hulbert S.H."/>
            <person name="Chen X."/>
        </authorList>
    </citation>
    <scope>NUCLEOTIDE SEQUENCE [LARGE SCALE GENOMIC DNA]</scope>
    <source>
        <strain evidence="2">93-210</strain>
    </source>
</reference>
<dbReference type="EMBL" id="CM045881">
    <property type="protein sequence ID" value="KAI7937147.1"/>
    <property type="molecule type" value="Genomic_DNA"/>
</dbReference>
<evidence type="ECO:0000313" key="2">
    <source>
        <dbReference type="Proteomes" id="UP001060170"/>
    </source>
</evidence>
<keyword evidence="2" id="KW-1185">Reference proteome</keyword>
<reference evidence="1 2" key="3">
    <citation type="journal article" date="2022" name="Microbiol. Spectr.">
        <title>Folding features and dynamics of 3D genome architecture in plant fungal pathogens.</title>
        <authorList>
            <person name="Xia C."/>
        </authorList>
    </citation>
    <scope>NUCLEOTIDE SEQUENCE [LARGE SCALE GENOMIC DNA]</scope>
    <source>
        <strain evidence="1 2">93-210</strain>
    </source>
</reference>
<gene>
    <name evidence="1" type="ORF">MJO28_016046</name>
</gene>
<reference evidence="2" key="2">
    <citation type="journal article" date="2018" name="Mol. Plant Microbe Interact.">
        <title>Genome sequence resources for the wheat stripe rust pathogen (Puccinia striiformis f. sp. tritici) and the barley stripe rust pathogen (Puccinia striiformis f. sp. hordei).</title>
        <authorList>
            <person name="Xia C."/>
            <person name="Wang M."/>
            <person name="Yin C."/>
            <person name="Cornejo O.E."/>
            <person name="Hulbert S.H."/>
            <person name="Chen X."/>
        </authorList>
    </citation>
    <scope>NUCLEOTIDE SEQUENCE [LARGE SCALE GENOMIC DNA]</scope>
    <source>
        <strain evidence="2">93-210</strain>
    </source>
</reference>